<accession>A0A1X6Z561</accession>
<feature type="domain" description="HTH deoR-type" evidence="3">
    <location>
        <begin position="24"/>
        <end position="79"/>
    </location>
</feature>
<keyword evidence="1" id="KW-0805">Transcription regulation</keyword>
<dbReference type="GO" id="GO:0003700">
    <property type="term" value="F:DNA-binding transcription factor activity"/>
    <property type="evidence" value="ECO:0007669"/>
    <property type="project" value="InterPro"/>
</dbReference>
<dbReference type="PRINTS" id="PR00037">
    <property type="entry name" value="HTHLACR"/>
</dbReference>
<dbReference type="PANTHER" id="PTHR30363:SF44">
    <property type="entry name" value="AGA OPERON TRANSCRIPTIONAL REPRESSOR-RELATED"/>
    <property type="match status" value="1"/>
</dbReference>
<evidence type="ECO:0000256" key="1">
    <source>
        <dbReference type="ARBA" id="ARBA00023015"/>
    </source>
</evidence>
<dbReference type="InterPro" id="IPR036390">
    <property type="entry name" value="WH_DNA-bd_sf"/>
</dbReference>
<dbReference type="InterPro" id="IPR036388">
    <property type="entry name" value="WH-like_DNA-bd_sf"/>
</dbReference>
<dbReference type="Pfam" id="PF08220">
    <property type="entry name" value="HTH_DeoR"/>
    <property type="match status" value="1"/>
</dbReference>
<name>A0A1X6Z561_9RHOB</name>
<organism evidence="4 5">
    <name type="scientific">Roseovarius albus</name>
    <dbReference type="NCBI Taxonomy" id="1247867"/>
    <lineage>
        <taxon>Bacteria</taxon>
        <taxon>Pseudomonadati</taxon>
        <taxon>Pseudomonadota</taxon>
        <taxon>Alphaproteobacteria</taxon>
        <taxon>Rhodobacterales</taxon>
        <taxon>Roseobacteraceae</taxon>
        <taxon>Roseovarius</taxon>
    </lineage>
</organism>
<dbReference type="InterPro" id="IPR037171">
    <property type="entry name" value="NagB/RpiA_transferase-like"/>
</dbReference>
<dbReference type="SMART" id="SM00420">
    <property type="entry name" value="HTH_DEOR"/>
    <property type="match status" value="1"/>
</dbReference>
<dbReference type="InterPro" id="IPR050313">
    <property type="entry name" value="Carb_Metab_HTH_regulators"/>
</dbReference>
<dbReference type="Gene3D" id="1.10.10.10">
    <property type="entry name" value="Winged helix-like DNA-binding domain superfamily/Winged helix DNA-binding domain"/>
    <property type="match status" value="1"/>
</dbReference>
<dbReference type="InterPro" id="IPR001034">
    <property type="entry name" value="DeoR_HTH"/>
</dbReference>
<keyword evidence="2" id="KW-0804">Transcription</keyword>
<dbReference type="SMART" id="SM01134">
    <property type="entry name" value="DeoRC"/>
    <property type="match status" value="1"/>
</dbReference>
<dbReference type="InterPro" id="IPR014036">
    <property type="entry name" value="DeoR-like_C"/>
</dbReference>
<evidence type="ECO:0000313" key="5">
    <source>
        <dbReference type="Proteomes" id="UP000193061"/>
    </source>
</evidence>
<dbReference type="Gene3D" id="3.40.50.1360">
    <property type="match status" value="1"/>
</dbReference>
<evidence type="ECO:0000313" key="4">
    <source>
        <dbReference type="EMBL" id="SLN41378.1"/>
    </source>
</evidence>
<gene>
    <name evidence="4" type="primary">glpR_1</name>
    <name evidence="4" type="ORF">ROA7450_02003</name>
</gene>
<dbReference type="EMBL" id="FWFX01000005">
    <property type="protein sequence ID" value="SLN41378.1"/>
    <property type="molecule type" value="Genomic_DNA"/>
</dbReference>
<sequence>MTVYVDFCVNLRVYSGMKDHSAHSHRELELLAALRRLGGSARSADLARLLDVSEETVRRAIKSLAKAGVLQRVHGGAHLAGSQGDSSFFQRISEFSKQKKAIAAAVPDMIERGLTVFLDVGSTTAFIAEELRLRTDLTFVTNSISVAQTLVSHEGNRVHILGGEMQNNERGAFGHMTENQARRFSYDLAILSADGFSAQSGPLYLNAAEASLSEVVADCAGQIFLPVDHHKFSARAPHRGIDPHRVDALLADQMPSDDLVSALKNWDVTLKICEGKD</sequence>
<keyword evidence="5" id="KW-1185">Reference proteome</keyword>
<reference evidence="4 5" key="1">
    <citation type="submission" date="2017-03" db="EMBL/GenBank/DDBJ databases">
        <authorList>
            <person name="Afonso C.L."/>
            <person name="Miller P.J."/>
            <person name="Scott M.A."/>
            <person name="Spackman E."/>
            <person name="Goraichik I."/>
            <person name="Dimitrov K.M."/>
            <person name="Suarez D.L."/>
            <person name="Swayne D.E."/>
        </authorList>
    </citation>
    <scope>NUCLEOTIDE SEQUENCE [LARGE SCALE GENOMIC DNA]</scope>
    <source>
        <strain evidence="4 5">CECT 7450</strain>
    </source>
</reference>
<dbReference type="SUPFAM" id="SSF100950">
    <property type="entry name" value="NagB/RpiA/CoA transferase-like"/>
    <property type="match status" value="1"/>
</dbReference>
<protein>
    <submittedName>
        <fullName evidence="4">Glycerol-3-phosphate regulon repressor</fullName>
    </submittedName>
</protein>
<dbReference type="PANTHER" id="PTHR30363">
    <property type="entry name" value="HTH-TYPE TRANSCRIPTIONAL REGULATOR SRLR-RELATED"/>
    <property type="match status" value="1"/>
</dbReference>
<dbReference type="SUPFAM" id="SSF46785">
    <property type="entry name" value="Winged helix' DNA-binding domain"/>
    <property type="match status" value="1"/>
</dbReference>
<dbReference type="PROSITE" id="PS51000">
    <property type="entry name" value="HTH_DEOR_2"/>
    <property type="match status" value="1"/>
</dbReference>
<dbReference type="AlphaFoldDB" id="A0A1X6Z561"/>
<evidence type="ECO:0000256" key="2">
    <source>
        <dbReference type="ARBA" id="ARBA00023163"/>
    </source>
</evidence>
<proteinExistence type="predicted"/>
<dbReference type="Pfam" id="PF00455">
    <property type="entry name" value="DeoRC"/>
    <property type="match status" value="1"/>
</dbReference>
<evidence type="ECO:0000259" key="3">
    <source>
        <dbReference type="PROSITE" id="PS51000"/>
    </source>
</evidence>
<dbReference type="Proteomes" id="UP000193061">
    <property type="component" value="Unassembled WGS sequence"/>
</dbReference>